<accession>A0A516X6M1</accession>
<evidence type="ECO:0000259" key="7">
    <source>
        <dbReference type="PROSITE" id="PS50994"/>
    </source>
</evidence>
<dbReference type="InterPro" id="IPR001584">
    <property type="entry name" value="Integrase_cat-core"/>
</dbReference>
<evidence type="ECO:0000313" key="12">
    <source>
        <dbReference type="EMBL" id="QDQ97997.1"/>
    </source>
</evidence>
<dbReference type="PROSITE" id="PS01043">
    <property type="entry name" value="TRANSPOSASE_IS30"/>
    <property type="match status" value="1"/>
</dbReference>
<dbReference type="EMBL" id="CP041765">
    <property type="protein sequence ID" value="QDQ96350.1"/>
    <property type="molecule type" value="Genomic_DNA"/>
</dbReference>
<dbReference type="InterPro" id="IPR001598">
    <property type="entry name" value="Transposase_IS30_CS"/>
</dbReference>
<dbReference type="KEGG" id="toy:FO059_12555"/>
<dbReference type="GO" id="GO:0015074">
    <property type="term" value="P:DNA integration"/>
    <property type="evidence" value="ECO:0007669"/>
    <property type="project" value="InterPro"/>
</dbReference>
<evidence type="ECO:0000256" key="4">
    <source>
        <dbReference type="ARBA" id="ARBA00023125"/>
    </source>
</evidence>
<name>A0A516X6M1_9ACTN</name>
<dbReference type="Pfam" id="PF00665">
    <property type="entry name" value="rve"/>
    <property type="match status" value="1"/>
</dbReference>
<dbReference type="NCBIfam" id="NF033563">
    <property type="entry name" value="transpos_IS30"/>
    <property type="match status" value="1"/>
</dbReference>
<dbReference type="PANTHER" id="PTHR10948">
    <property type="entry name" value="TRANSPOSASE"/>
    <property type="match status" value="1"/>
</dbReference>
<proteinExistence type="inferred from homology"/>
<organism evidence="13 14">
    <name type="scientific">Tomitella fengzijianii</name>
    <dbReference type="NCBI Taxonomy" id="2597660"/>
    <lineage>
        <taxon>Bacteria</taxon>
        <taxon>Bacillati</taxon>
        <taxon>Actinomycetota</taxon>
        <taxon>Actinomycetes</taxon>
        <taxon>Mycobacteriales</taxon>
        <taxon>Tomitella</taxon>
    </lineage>
</organism>
<dbReference type="InterPro" id="IPR036397">
    <property type="entry name" value="RNaseH_sf"/>
</dbReference>
<evidence type="ECO:0000256" key="5">
    <source>
        <dbReference type="ARBA" id="ARBA00023172"/>
    </source>
</evidence>
<keyword evidence="14" id="KW-1185">Reference proteome</keyword>
<dbReference type="GO" id="GO:0003677">
    <property type="term" value="F:DNA binding"/>
    <property type="evidence" value="ECO:0007669"/>
    <property type="project" value="UniProtKB-KW"/>
</dbReference>
<evidence type="ECO:0000256" key="3">
    <source>
        <dbReference type="ARBA" id="ARBA00022578"/>
    </source>
</evidence>
<dbReference type="Proteomes" id="UP000317344">
    <property type="component" value="Chromosome"/>
</dbReference>
<dbReference type="GO" id="GO:0005829">
    <property type="term" value="C:cytosol"/>
    <property type="evidence" value="ECO:0007669"/>
    <property type="project" value="TreeGrafter"/>
</dbReference>
<reference evidence="13 14" key="2">
    <citation type="submission" date="2019-07" db="EMBL/GenBank/DDBJ databases">
        <authorList>
            <person name="Huang Y."/>
        </authorList>
    </citation>
    <scope>NUCLEOTIDE SEQUENCE [LARGE SCALE GENOMIC DNA]</scope>
    <source>
        <strain evidence="13 14">HY188</strain>
    </source>
</reference>
<comment type="similarity">
    <text evidence="2">Belongs to the transposase IS30 family.</text>
</comment>
<dbReference type="EMBL" id="CP041765">
    <property type="protein sequence ID" value="QDQ97193.1"/>
    <property type="molecule type" value="Genomic_DNA"/>
</dbReference>
<sequence length="344" mass="37931">MGRRQLTLDDRVQIAVGIKAGLSDAEIGEDIGRNPTVIWRERKRNASAAGGYRPVAADRAARGRRSRPQTRKIDADPQLELRVRTDLRHSRTPRQIAGRLHREATDDSVDTMVHSPDAGGRTISHEAIYQWIYALPKGELAKSGILLRSKRTRRKPRKALGERTGAKIVGMVSIDDRPEQASDRRVPGSWEGDLIIGKGGKSAAATLVERTSRFTLICGLPAGKNADGLADVLIDTVSGMPRHILGSLTWDQGTEMARHAALTTATDLKVYFAHPHSPWERGTNENTNGLIREYLPKGIEITDHQPYLDTIADELNDRPRAVLGFLTPREVFTKLLAEPIASTS</sequence>
<comment type="function">
    <text evidence="1">Required for the transposition of the insertion element.</text>
</comment>
<dbReference type="EMBL" id="CP041765">
    <property type="protein sequence ID" value="QDQ97997.1"/>
    <property type="molecule type" value="Genomic_DNA"/>
</dbReference>
<evidence type="ECO:0000313" key="14">
    <source>
        <dbReference type="Proteomes" id="UP000317344"/>
    </source>
</evidence>
<dbReference type="KEGG" id="toy:FO059_07400"/>
<evidence type="ECO:0000313" key="10">
    <source>
        <dbReference type="EMBL" id="QDQ96350.1"/>
    </source>
</evidence>
<evidence type="ECO:0000256" key="2">
    <source>
        <dbReference type="ARBA" id="ARBA00006363"/>
    </source>
</evidence>
<reference evidence="13 14" key="1">
    <citation type="submission" date="2019-07" db="EMBL/GenBank/DDBJ databases">
        <title>Tomitella cavernea sp. nov., an actinomycete isolated from soil.</title>
        <authorList>
            <person name="Cheng J."/>
        </authorList>
    </citation>
    <scope>NUCLEOTIDE SEQUENCE [LARGE SCALE GENOMIC DNA]</scope>
    <source>
        <strain evidence="13 14">HY188</strain>
    </source>
</reference>
<dbReference type="Pfam" id="PF13936">
    <property type="entry name" value="HTH_38"/>
    <property type="match status" value="1"/>
</dbReference>
<dbReference type="PANTHER" id="PTHR10948:SF23">
    <property type="entry name" value="TRANSPOSASE INSI FOR INSERTION SEQUENCE ELEMENT IS30A-RELATED"/>
    <property type="match status" value="1"/>
</dbReference>
<keyword evidence="5" id="KW-0233">DNA recombination</keyword>
<dbReference type="EMBL" id="CP041765">
    <property type="protein sequence ID" value="QDQ98727.1"/>
    <property type="molecule type" value="Genomic_DNA"/>
</dbReference>
<evidence type="ECO:0000313" key="11">
    <source>
        <dbReference type="EMBL" id="QDQ97193.1"/>
    </source>
</evidence>
<feature type="domain" description="Integrase catalytic" evidence="7">
    <location>
        <begin position="174"/>
        <end position="336"/>
    </location>
</feature>
<dbReference type="SUPFAM" id="SSF53098">
    <property type="entry name" value="Ribonuclease H-like"/>
    <property type="match status" value="1"/>
</dbReference>
<dbReference type="PROSITE" id="PS50994">
    <property type="entry name" value="INTEGRASE"/>
    <property type="match status" value="1"/>
</dbReference>
<dbReference type="KEGG" id="toy:FO059_17055"/>
<dbReference type="OrthoDB" id="9803231at2"/>
<dbReference type="InterPro" id="IPR053392">
    <property type="entry name" value="Transposase_IS30-like"/>
</dbReference>
<dbReference type="AlphaFoldDB" id="A0A516X6M1"/>
<dbReference type="EMBL" id="CP041765">
    <property type="protein sequence ID" value="QDQ96348.1"/>
    <property type="molecule type" value="Genomic_DNA"/>
</dbReference>
<evidence type="ECO:0000313" key="9">
    <source>
        <dbReference type="EMBL" id="QDQ96348.1"/>
    </source>
</evidence>
<dbReference type="InterPro" id="IPR012337">
    <property type="entry name" value="RNaseH-like_sf"/>
</dbReference>
<dbReference type="KEGG" id="toy:FO059_02030"/>
<keyword evidence="4" id="KW-0238">DNA-binding</keyword>
<evidence type="ECO:0000256" key="1">
    <source>
        <dbReference type="ARBA" id="ARBA00002190"/>
    </source>
</evidence>
<evidence type="ECO:0000313" key="8">
    <source>
        <dbReference type="EMBL" id="QDQ96346.1"/>
    </source>
</evidence>
<gene>
    <name evidence="8" type="ORF">FO059_02020</name>
    <name evidence="9" type="ORF">FO059_02030</name>
    <name evidence="10" type="ORF">FO059_02040</name>
    <name evidence="11" type="ORF">FO059_07400</name>
    <name evidence="12" type="ORF">FO059_12555</name>
    <name evidence="13" type="ORF">FO059_17055</name>
</gene>
<dbReference type="RefSeq" id="WP_143905932.1">
    <property type="nucleotide sequence ID" value="NZ_CP041765.1"/>
</dbReference>
<dbReference type="KEGG" id="toy:FO059_02020"/>
<feature type="region of interest" description="Disordered" evidence="6">
    <location>
        <begin position="49"/>
        <end position="76"/>
    </location>
</feature>
<protein>
    <submittedName>
        <fullName evidence="13">IS30 family transposase</fullName>
    </submittedName>
</protein>
<dbReference type="GO" id="GO:0006313">
    <property type="term" value="P:DNA transposition"/>
    <property type="evidence" value="ECO:0007669"/>
    <property type="project" value="InterPro"/>
</dbReference>
<evidence type="ECO:0000256" key="6">
    <source>
        <dbReference type="SAM" id="MobiDB-lite"/>
    </source>
</evidence>
<dbReference type="InterPro" id="IPR025246">
    <property type="entry name" value="IS30-like_HTH"/>
</dbReference>
<keyword evidence="3" id="KW-0815">Transposition</keyword>
<dbReference type="Gene3D" id="3.30.420.10">
    <property type="entry name" value="Ribonuclease H-like superfamily/Ribonuclease H"/>
    <property type="match status" value="1"/>
</dbReference>
<dbReference type="KEGG" id="toy:FO059_02040"/>
<dbReference type="EMBL" id="CP041765">
    <property type="protein sequence ID" value="QDQ96346.1"/>
    <property type="molecule type" value="Genomic_DNA"/>
</dbReference>
<evidence type="ECO:0000313" key="13">
    <source>
        <dbReference type="EMBL" id="QDQ98727.1"/>
    </source>
</evidence>
<dbReference type="GO" id="GO:0004803">
    <property type="term" value="F:transposase activity"/>
    <property type="evidence" value="ECO:0007669"/>
    <property type="project" value="InterPro"/>
</dbReference>
<dbReference type="InterPro" id="IPR051917">
    <property type="entry name" value="Transposase-Integrase"/>
</dbReference>